<evidence type="ECO:0000259" key="1">
    <source>
        <dbReference type="PROSITE" id="PS51186"/>
    </source>
</evidence>
<dbReference type="InterPro" id="IPR000182">
    <property type="entry name" value="GNAT_dom"/>
</dbReference>
<dbReference type="InterPro" id="IPR016181">
    <property type="entry name" value="Acyl_CoA_acyltransferase"/>
</dbReference>
<sequence length="159" mass="18581">MIKPIKDVRKEFILKFFKEQWGSTEMVTSSGTYDCMELDGFVSLNLKGEINGFITFYISKDECEIISLDSMEENKGIGISLLNRVEFFAKEQNCKKMKLITTNDNLRAIRFYQKRGYQCVKVIPNAVNIARKRKPEIPLMNPENHIPIRDEFLFVKEIQ</sequence>
<keyword evidence="3" id="KW-1185">Reference proteome</keyword>
<dbReference type="HOGENOM" id="CLU_140876_0_0_9"/>
<proteinExistence type="predicted"/>
<feature type="domain" description="N-acetyltransferase" evidence="1">
    <location>
        <begin position="1"/>
        <end position="135"/>
    </location>
</feature>
<evidence type="ECO:0000313" key="2">
    <source>
        <dbReference type="EMBL" id="EHL79648.1"/>
    </source>
</evidence>
<protein>
    <recommendedName>
        <fullName evidence="1">N-acetyltransferase domain-containing protein</fullName>
    </recommendedName>
</protein>
<comment type="caution">
    <text evidence="2">The sequence shown here is derived from an EMBL/GenBank/DDBJ whole genome shotgun (WGS) entry which is preliminary data.</text>
</comment>
<organism evidence="2 3">
    <name type="scientific">Bacillus smithii 7_3_47FAA</name>
    <dbReference type="NCBI Taxonomy" id="665952"/>
    <lineage>
        <taxon>Bacteria</taxon>
        <taxon>Bacillati</taxon>
        <taxon>Bacillota</taxon>
        <taxon>Bacilli</taxon>
        <taxon>Bacillales</taxon>
        <taxon>Bacillaceae</taxon>
        <taxon>Bacillus</taxon>
    </lineage>
</organism>
<dbReference type="SUPFAM" id="SSF55729">
    <property type="entry name" value="Acyl-CoA N-acyltransferases (Nat)"/>
    <property type="match status" value="1"/>
</dbReference>
<dbReference type="Proteomes" id="UP000011747">
    <property type="component" value="Unassembled WGS sequence"/>
</dbReference>
<name>G9QGS1_9BACI</name>
<dbReference type="Pfam" id="PF00583">
    <property type="entry name" value="Acetyltransf_1"/>
    <property type="match status" value="1"/>
</dbReference>
<dbReference type="EMBL" id="ACWF01000004">
    <property type="protein sequence ID" value="EHL79648.1"/>
    <property type="molecule type" value="Genomic_DNA"/>
</dbReference>
<dbReference type="GO" id="GO:0016747">
    <property type="term" value="F:acyltransferase activity, transferring groups other than amino-acyl groups"/>
    <property type="evidence" value="ECO:0007669"/>
    <property type="project" value="InterPro"/>
</dbReference>
<dbReference type="CDD" id="cd04301">
    <property type="entry name" value="NAT_SF"/>
    <property type="match status" value="1"/>
</dbReference>
<dbReference type="RefSeq" id="WP_003352358.1">
    <property type="nucleotide sequence ID" value="NZ_JH414740.1"/>
</dbReference>
<evidence type="ECO:0000313" key="3">
    <source>
        <dbReference type="Proteomes" id="UP000011747"/>
    </source>
</evidence>
<accession>G9QGS1</accession>
<dbReference type="PATRIC" id="fig|665952.3.peg.91"/>
<dbReference type="Gene3D" id="3.40.630.30">
    <property type="match status" value="1"/>
</dbReference>
<dbReference type="AlphaFoldDB" id="G9QGS1"/>
<gene>
    <name evidence="2" type="ORF">HMPREF1015_00980</name>
</gene>
<dbReference type="PROSITE" id="PS51186">
    <property type="entry name" value="GNAT"/>
    <property type="match status" value="1"/>
</dbReference>
<reference evidence="2 3" key="1">
    <citation type="submission" date="2011-09" db="EMBL/GenBank/DDBJ databases">
        <title>The Genome Sequence of Bacillus smithii 7_3_47FAA.</title>
        <authorList>
            <consortium name="The Broad Institute Genome Sequencing Platform"/>
            <person name="Earl A."/>
            <person name="Ward D."/>
            <person name="Feldgarden M."/>
            <person name="Gevers D."/>
            <person name="Daigneault M."/>
            <person name="Strauss J."/>
            <person name="Allen-Vercoe E."/>
            <person name="Young S.K."/>
            <person name="Zeng Q."/>
            <person name="Gargeya S."/>
            <person name="Fitzgerald M."/>
            <person name="Haas B."/>
            <person name="Abouelleil A."/>
            <person name="Alvarado L."/>
            <person name="Arachchi H.M."/>
            <person name="Berlin A."/>
            <person name="Brown A."/>
            <person name="Chapman S.B."/>
            <person name="Chen Z."/>
            <person name="Dunbar C."/>
            <person name="Freedman E."/>
            <person name="Gearin G."/>
            <person name="Goldberg J."/>
            <person name="Griggs A."/>
            <person name="Gujja S."/>
            <person name="Heiman D."/>
            <person name="Howarth C."/>
            <person name="Larson L."/>
            <person name="Lui A."/>
            <person name="MacDonald P.J.P."/>
            <person name="Montmayeur A."/>
            <person name="Murphy C."/>
            <person name="Neiman D."/>
            <person name="Pearson M."/>
            <person name="Priest M."/>
            <person name="Roberts A."/>
            <person name="Saif S."/>
            <person name="Shea T."/>
            <person name="Shenoy N."/>
            <person name="Sisk P."/>
            <person name="Stolte C."/>
            <person name="Sykes S."/>
            <person name="Wortman J."/>
            <person name="Nusbaum C."/>
            <person name="Birren B."/>
        </authorList>
    </citation>
    <scope>NUCLEOTIDE SEQUENCE [LARGE SCALE GENOMIC DNA]</scope>
    <source>
        <strain evidence="2 3">7_3_47FAA</strain>
    </source>
</reference>